<protein>
    <submittedName>
        <fullName evidence="1">Uncharacterized protein</fullName>
    </submittedName>
</protein>
<evidence type="ECO:0000313" key="1">
    <source>
        <dbReference type="EMBL" id="KAK4324232.1"/>
    </source>
</evidence>
<proteinExistence type="predicted"/>
<reference evidence="1" key="1">
    <citation type="submission" date="2023-11" db="EMBL/GenBank/DDBJ databases">
        <title>Genome assemblies of two species of porcelain crab, Petrolisthes cinctipes and Petrolisthes manimaculis (Anomura: Porcellanidae).</title>
        <authorList>
            <person name="Angst P."/>
        </authorList>
    </citation>
    <scope>NUCLEOTIDE SEQUENCE</scope>
    <source>
        <strain evidence="1">PB745_02</strain>
        <tissue evidence="1">Gill</tissue>
    </source>
</reference>
<gene>
    <name evidence="1" type="ORF">Pmani_005072</name>
</gene>
<evidence type="ECO:0000313" key="2">
    <source>
        <dbReference type="Proteomes" id="UP001292094"/>
    </source>
</evidence>
<sequence length="141" mass="16164">MCVPVQRQIPVQRYRLTDLYQLKSSVHSPPPHTITRMKELGIFHYRGGRGGSRIPRRIPIIMTERSQRRKHQKERRGGGVVVYCRSDLLPSHLNVNVPEGLEVLWVRVTPTSHPRQLASLIVCVVYHPPRSPTADVLVTHL</sequence>
<dbReference type="EMBL" id="JAWZYT010000373">
    <property type="protein sequence ID" value="KAK4324232.1"/>
    <property type="molecule type" value="Genomic_DNA"/>
</dbReference>
<dbReference type="PANTHER" id="PTHR47510">
    <property type="entry name" value="REVERSE TRANSCRIPTASE DOMAIN-CONTAINING PROTEIN"/>
    <property type="match status" value="1"/>
</dbReference>
<dbReference type="PANTHER" id="PTHR47510:SF3">
    <property type="entry name" value="ENDO_EXONUCLEASE_PHOSPHATASE DOMAIN-CONTAINING PROTEIN"/>
    <property type="match status" value="1"/>
</dbReference>
<comment type="caution">
    <text evidence="1">The sequence shown here is derived from an EMBL/GenBank/DDBJ whole genome shotgun (WGS) entry which is preliminary data.</text>
</comment>
<dbReference type="Proteomes" id="UP001292094">
    <property type="component" value="Unassembled WGS sequence"/>
</dbReference>
<dbReference type="AlphaFoldDB" id="A0AAE1QFA3"/>
<name>A0AAE1QFA3_9EUCA</name>
<accession>A0AAE1QFA3</accession>
<keyword evidence="2" id="KW-1185">Reference proteome</keyword>
<organism evidence="1 2">
    <name type="scientific">Petrolisthes manimaculis</name>
    <dbReference type="NCBI Taxonomy" id="1843537"/>
    <lineage>
        <taxon>Eukaryota</taxon>
        <taxon>Metazoa</taxon>
        <taxon>Ecdysozoa</taxon>
        <taxon>Arthropoda</taxon>
        <taxon>Crustacea</taxon>
        <taxon>Multicrustacea</taxon>
        <taxon>Malacostraca</taxon>
        <taxon>Eumalacostraca</taxon>
        <taxon>Eucarida</taxon>
        <taxon>Decapoda</taxon>
        <taxon>Pleocyemata</taxon>
        <taxon>Anomura</taxon>
        <taxon>Galatheoidea</taxon>
        <taxon>Porcellanidae</taxon>
        <taxon>Petrolisthes</taxon>
    </lineage>
</organism>